<keyword evidence="3" id="KW-0235">DNA replication</keyword>
<keyword evidence="4" id="KW-0479">Metal-binding</keyword>
<dbReference type="GO" id="GO:0008270">
    <property type="term" value="F:zinc ion binding"/>
    <property type="evidence" value="ECO:0007669"/>
    <property type="project" value="UniProtKB-KW"/>
</dbReference>
<dbReference type="Proteomes" id="UP000168086">
    <property type="component" value="Genome"/>
</dbReference>
<organism evidence="8 9">
    <name type="scientific">Saimiriine herpesvirus 2 (strain 488)</name>
    <name type="common">SaHV-2</name>
    <name type="synonym">Herpesvirus saimiri</name>
    <dbReference type="NCBI Taxonomy" id="10384"/>
    <lineage>
        <taxon>Viruses</taxon>
        <taxon>Duplodnaviria</taxon>
        <taxon>Heunggongvirae</taxon>
        <taxon>Peploviricota</taxon>
        <taxon>Herviviricetes</taxon>
        <taxon>Herpesvirales</taxon>
        <taxon>Orthoherpesviridae</taxon>
        <taxon>Gammaherpesvirinae</taxon>
        <taxon>Rhadinovirus</taxon>
        <taxon>Rhadinovirus saimiriinegamma2</taxon>
        <taxon>Saimiriine herpesvirus 2</taxon>
    </lineage>
</organism>
<dbReference type="HAMAP" id="MF_04011">
    <property type="entry name" value="HSV_PRIM"/>
    <property type="match status" value="1"/>
</dbReference>
<keyword evidence="7" id="KW-0472">Membrane</keyword>
<dbReference type="GO" id="GO:0039686">
    <property type="term" value="P:bidirectional double-stranded viral DNA replication"/>
    <property type="evidence" value="ECO:0007669"/>
    <property type="project" value="InterPro"/>
</dbReference>
<accession>Q80BM5</accession>
<dbReference type="EMBL" id="AJ410493">
    <property type="protein sequence ID" value="CAC84352.1"/>
    <property type="molecule type" value="Genomic_DNA"/>
</dbReference>
<dbReference type="Pfam" id="PF03121">
    <property type="entry name" value="Herpes_UL52"/>
    <property type="match status" value="1"/>
</dbReference>
<sequence>MNEATEAWPKFKVLFATDGDSAEIITDILTGTGTNAFIYSVLHNCYIYPTEVKIVLILCLPAKKPSGGDKCLEVFQLHIDTELAIPFLFYTKPLKANDLHKYINFKAARKNFKPILDIISTNKPSPKTHNSDIKSKIVWFRAKFVNSLRKLYKISSSPYWMITTFGSFEVPFLLTAIFYFFEQHNCTINTIFHLSSLFEKKLGTSLIAITTFEELGGVCSTSDYLKTAPAFINYCHIKLARDSLESQAIDTSINTLRGQLMLSNQDLVHYIYLSFFQCLNKDIFIKYSHLTNSDNIHFVPETEVLAQSLDENFRNDMLTYYNKSTYLKTYITHKCIHLPDLIGYAPQDCTSFVYWAGQSKNVHNLLNVINTTHPHINISEDLNGLLDLAAIDSAFNVDNLKDCIFNESQKVPVYRCEFLNKTYFVIVQNDILKNVWSTDVLMPMQENWYMLKDTEITSNISYKETFTSMLTLRDQLKISRHEYFNPRLPVFNLVLDLDLHIHTSEREIDEIYNLCCTLRSLILETLQLLGPVDIDTHHVYFFKSACEKPENWLDNKELKFCYCTKKLGFRIITPLPAGVVLLGSNPVISFVNILNRTIKIDKKLLATYPLVMETDGPFDVGIYHKGRCVRIPHTYKVNSSGRLERLLKLFVCHPHVNNKLQYVMDSFNINNLLYHSPNPEKVKQLKAVYDIADTNENFILQKAQAQLPQTNHNAVERIESASHMSITDWVAEFAWPRLFELIKLYLSEEKVSQFYHVSFAASTGNIIKIISLSGNFSCLNFKHKLKTQSVRIFLSLHLTPDNCVTLTLMSQCFASKCNSNKCIAHMSVRVPITDK</sequence>
<evidence type="ECO:0000313" key="9">
    <source>
        <dbReference type="Proteomes" id="UP000168086"/>
    </source>
</evidence>
<evidence type="ECO:0000256" key="1">
    <source>
        <dbReference type="ARBA" id="ARBA00022562"/>
    </source>
</evidence>
<evidence type="ECO:0000256" key="6">
    <source>
        <dbReference type="ARBA" id="ARBA00022833"/>
    </source>
</evidence>
<keyword evidence="5" id="KW-0863">Zinc-finger</keyword>
<reference evidence="8 9" key="1">
    <citation type="journal article" date="2003" name="Virology">
        <title>The genome of herpesvirus saimiri C488 which is capable of transforming human T cells.</title>
        <authorList>
            <person name="Ensser A."/>
            <person name="Thurau M."/>
            <person name="Wittmann S."/>
            <person name="Fickenscher H."/>
        </authorList>
    </citation>
    <scope>NUCLEOTIDE SEQUENCE [LARGE SCALE GENOMIC DNA]</scope>
    <source>
        <strain evidence="8">C488</strain>
    </source>
</reference>
<keyword evidence="2" id="KW-0808">Transferase</keyword>
<dbReference type="InterPro" id="IPR033685">
    <property type="entry name" value="HSV_PRIM"/>
</dbReference>
<evidence type="ECO:0000256" key="4">
    <source>
        <dbReference type="ARBA" id="ARBA00022723"/>
    </source>
</evidence>
<keyword evidence="7" id="KW-0812">Transmembrane</keyword>
<keyword evidence="7" id="KW-1133">Transmembrane helix</keyword>
<organismHost>
    <name type="scientific">Saimiri sciureus</name>
    <name type="common">Common squirrel monkey</name>
    <dbReference type="NCBI Taxonomy" id="9521"/>
</organismHost>
<evidence type="ECO:0000256" key="5">
    <source>
        <dbReference type="ARBA" id="ARBA00022771"/>
    </source>
</evidence>
<evidence type="ECO:0000256" key="7">
    <source>
        <dbReference type="SAM" id="Phobius"/>
    </source>
</evidence>
<dbReference type="GO" id="GO:0006260">
    <property type="term" value="P:DNA replication"/>
    <property type="evidence" value="ECO:0007669"/>
    <property type="project" value="UniProtKB-KW"/>
</dbReference>
<dbReference type="GO" id="GO:0003899">
    <property type="term" value="F:DNA-directed RNA polymerase activity"/>
    <property type="evidence" value="ECO:0007669"/>
    <property type="project" value="InterPro"/>
</dbReference>
<evidence type="ECO:0000313" key="8">
    <source>
        <dbReference type="EMBL" id="CAC84352.1"/>
    </source>
</evidence>
<protein>
    <submittedName>
        <fullName evidence="8">Primase</fullName>
    </submittedName>
</protein>
<evidence type="ECO:0000256" key="3">
    <source>
        <dbReference type="ARBA" id="ARBA00022705"/>
    </source>
</evidence>
<name>Q80BM5_SHV2C</name>
<keyword evidence="1" id="KW-1048">Host nucleus</keyword>
<proteinExistence type="inferred from homology"/>
<keyword evidence="6" id="KW-0862">Zinc</keyword>
<feature type="transmembrane region" description="Helical" evidence="7">
    <location>
        <begin position="159"/>
        <end position="181"/>
    </location>
</feature>
<evidence type="ECO:0000256" key="2">
    <source>
        <dbReference type="ARBA" id="ARBA00022679"/>
    </source>
</evidence>